<dbReference type="Proteomes" id="UP000663903">
    <property type="component" value="Chromosome"/>
</dbReference>
<evidence type="ECO:0000256" key="4">
    <source>
        <dbReference type="ARBA" id="ARBA00022989"/>
    </source>
</evidence>
<reference evidence="8" key="1">
    <citation type="submission" date="2021-03" db="EMBL/GenBank/DDBJ databases">
        <title>Ottowia sp. 27C isolated from the cloaca of a Giant Asian pond turtle (Heosemys grandis).</title>
        <authorList>
            <person name="Spergser J."/>
            <person name="Busse H.-J."/>
        </authorList>
    </citation>
    <scope>NUCLEOTIDE SEQUENCE</scope>
    <source>
        <strain evidence="8">27C</strain>
    </source>
</reference>
<dbReference type="AlphaFoldDB" id="A0A975H6B7"/>
<evidence type="ECO:0000313" key="8">
    <source>
        <dbReference type="EMBL" id="QTD45842.1"/>
    </source>
</evidence>
<name>A0A975H6B7_9BURK</name>
<feature type="transmembrane region" description="Helical" evidence="6">
    <location>
        <begin position="72"/>
        <end position="95"/>
    </location>
</feature>
<evidence type="ECO:0000313" key="9">
    <source>
        <dbReference type="Proteomes" id="UP000663903"/>
    </source>
</evidence>
<dbReference type="GO" id="GO:0005886">
    <property type="term" value="C:plasma membrane"/>
    <property type="evidence" value="ECO:0007669"/>
    <property type="project" value="TreeGrafter"/>
</dbReference>
<dbReference type="RefSeq" id="WP_208009623.1">
    <property type="nucleotide sequence ID" value="NZ_CP071796.1"/>
</dbReference>
<evidence type="ECO:0000259" key="7">
    <source>
        <dbReference type="Pfam" id="PF04138"/>
    </source>
</evidence>
<feature type="domain" description="GtrA/DPMS transmembrane" evidence="7">
    <location>
        <begin position="10"/>
        <end position="122"/>
    </location>
</feature>
<comment type="subcellular location">
    <subcellularLocation>
        <location evidence="1">Membrane</location>
        <topology evidence="1">Multi-pass membrane protein</topology>
    </subcellularLocation>
</comment>
<dbReference type="PANTHER" id="PTHR38459:SF1">
    <property type="entry name" value="PROPHAGE BACTOPRENOL-LINKED GLUCOSE TRANSLOCASE HOMOLOG"/>
    <property type="match status" value="1"/>
</dbReference>
<dbReference type="Pfam" id="PF04138">
    <property type="entry name" value="GtrA_DPMS_TM"/>
    <property type="match status" value="1"/>
</dbReference>
<organism evidence="8 9">
    <name type="scientific">Ottowia testudinis</name>
    <dbReference type="NCBI Taxonomy" id="2816950"/>
    <lineage>
        <taxon>Bacteria</taxon>
        <taxon>Pseudomonadati</taxon>
        <taxon>Pseudomonadota</taxon>
        <taxon>Betaproteobacteria</taxon>
        <taxon>Burkholderiales</taxon>
        <taxon>Comamonadaceae</taxon>
        <taxon>Ottowia</taxon>
    </lineage>
</organism>
<dbReference type="EMBL" id="CP071796">
    <property type="protein sequence ID" value="QTD45842.1"/>
    <property type="molecule type" value="Genomic_DNA"/>
</dbReference>
<feature type="transmembrane region" description="Helical" evidence="6">
    <location>
        <begin position="32"/>
        <end position="51"/>
    </location>
</feature>
<feature type="transmembrane region" description="Helical" evidence="6">
    <location>
        <begin position="101"/>
        <end position="121"/>
    </location>
</feature>
<keyword evidence="4 6" id="KW-1133">Transmembrane helix</keyword>
<keyword evidence="3 6" id="KW-0812">Transmembrane</keyword>
<gene>
    <name evidence="8" type="ORF">J1M35_02665</name>
</gene>
<keyword evidence="9" id="KW-1185">Reference proteome</keyword>
<evidence type="ECO:0000256" key="6">
    <source>
        <dbReference type="SAM" id="Phobius"/>
    </source>
</evidence>
<evidence type="ECO:0000256" key="3">
    <source>
        <dbReference type="ARBA" id="ARBA00022692"/>
    </source>
</evidence>
<dbReference type="InterPro" id="IPR051401">
    <property type="entry name" value="GtrA_CellWall_Glycosyl"/>
</dbReference>
<comment type="similarity">
    <text evidence="2">Belongs to the GtrA family.</text>
</comment>
<dbReference type="InterPro" id="IPR007267">
    <property type="entry name" value="GtrA_DPMS_TM"/>
</dbReference>
<proteinExistence type="inferred from homology"/>
<protein>
    <submittedName>
        <fullName evidence="8">GtrA family protein</fullName>
    </submittedName>
</protein>
<sequence>MSAARTGLWFIAVGASAALTHAAVFGLAKAWLWPELANAAGFGVAFFVSFFGHRLLSFQDAGTSVWQSLRRFGATALLGFAVNEGVFVLLLRGFGWPSWPALIAALIVAAGQTFVLSRFWAFRR</sequence>
<evidence type="ECO:0000256" key="5">
    <source>
        <dbReference type="ARBA" id="ARBA00023136"/>
    </source>
</evidence>
<evidence type="ECO:0000256" key="2">
    <source>
        <dbReference type="ARBA" id="ARBA00009399"/>
    </source>
</evidence>
<keyword evidence="5 6" id="KW-0472">Membrane</keyword>
<dbReference type="GO" id="GO:0000271">
    <property type="term" value="P:polysaccharide biosynthetic process"/>
    <property type="evidence" value="ECO:0007669"/>
    <property type="project" value="InterPro"/>
</dbReference>
<dbReference type="KEGG" id="otd:J1M35_02665"/>
<evidence type="ECO:0000256" key="1">
    <source>
        <dbReference type="ARBA" id="ARBA00004141"/>
    </source>
</evidence>
<accession>A0A975H6B7</accession>
<dbReference type="PANTHER" id="PTHR38459">
    <property type="entry name" value="PROPHAGE BACTOPRENOL-LINKED GLUCOSE TRANSLOCASE HOMOLOG"/>
    <property type="match status" value="1"/>
</dbReference>